<keyword evidence="2" id="KW-0560">Oxidoreductase</keyword>
<dbReference type="GO" id="GO:0016491">
    <property type="term" value="F:oxidoreductase activity"/>
    <property type="evidence" value="ECO:0007669"/>
    <property type="project" value="UniProtKB-KW"/>
</dbReference>
<dbReference type="PANTHER" id="PTHR42898:SF79">
    <property type="entry name" value="NAD(P)-BINDING ROSSMANN-FOLD PROTEIN"/>
    <property type="match status" value="1"/>
</dbReference>
<sequence>MQFLSNEQFSNAVNSRTPLGRLGEPKEMAVLVSFLCLPAASYITGQTICADGGMIVNGFVFQG</sequence>
<dbReference type="OrthoDB" id="417891at2759"/>
<accession>A0A6J5V2F7</accession>
<evidence type="ECO:0000256" key="3">
    <source>
        <dbReference type="ARBA" id="ARBA00025714"/>
    </source>
</evidence>
<dbReference type="Proteomes" id="UP000507245">
    <property type="component" value="Unassembled WGS sequence"/>
</dbReference>
<keyword evidence="7" id="KW-1185">Reference proteome</keyword>
<comment type="similarity">
    <text evidence="3">Belongs to the short-chain dehydrogenases/reductases (SDR) family. SDR65C subfamily.</text>
</comment>
<reference evidence="4 6" key="2">
    <citation type="submission" date="2020-05" db="EMBL/GenBank/DDBJ databases">
        <authorList>
            <person name="Campoy J."/>
            <person name="Schneeberger K."/>
            <person name="Spophaly S."/>
        </authorList>
    </citation>
    <scope>NUCLEOTIDE SEQUENCE [LARGE SCALE GENOMIC DNA]</scope>
    <source>
        <strain evidence="4">PruArmRojPasFocal</strain>
    </source>
</reference>
<evidence type="ECO:0000256" key="2">
    <source>
        <dbReference type="ARBA" id="ARBA00023002"/>
    </source>
</evidence>
<dbReference type="EMBL" id="CAEKDK010000006">
    <property type="protein sequence ID" value="CAB4282391.1"/>
    <property type="molecule type" value="Genomic_DNA"/>
</dbReference>
<protein>
    <submittedName>
        <fullName evidence="4">Uncharacterized protein</fullName>
    </submittedName>
</protein>
<evidence type="ECO:0000313" key="4">
    <source>
        <dbReference type="EMBL" id="CAB4282391.1"/>
    </source>
</evidence>
<dbReference type="PANTHER" id="PTHR42898">
    <property type="entry name" value="TROPINONE REDUCTASE"/>
    <property type="match status" value="1"/>
</dbReference>
<dbReference type="Pfam" id="PF13561">
    <property type="entry name" value="adh_short_C2"/>
    <property type="match status" value="1"/>
</dbReference>
<evidence type="ECO:0000256" key="1">
    <source>
        <dbReference type="ARBA" id="ARBA00022857"/>
    </source>
</evidence>
<dbReference type="InterPro" id="IPR036291">
    <property type="entry name" value="NAD(P)-bd_dom_sf"/>
</dbReference>
<name>A0A6J5V2F7_PRUAR</name>
<dbReference type="SUPFAM" id="SSF51735">
    <property type="entry name" value="NAD(P)-binding Rossmann-fold domains"/>
    <property type="match status" value="1"/>
</dbReference>
<reference evidence="7" key="1">
    <citation type="journal article" date="2020" name="Genome Biol.">
        <title>Gamete binning: chromosome-level and haplotype-resolved genome assembly enabled by high-throughput single-cell sequencing of gamete genomes.</title>
        <authorList>
            <person name="Campoy J.A."/>
            <person name="Sun H."/>
            <person name="Goel M."/>
            <person name="Jiao W.-B."/>
            <person name="Folz-Donahue K."/>
            <person name="Wang N."/>
            <person name="Rubio M."/>
            <person name="Liu C."/>
            <person name="Kukat C."/>
            <person name="Ruiz D."/>
            <person name="Huettel B."/>
            <person name="Schneeberger K."/>
        </authorList>
    </citation>
    <scope>NUCLEOTIDE SEQUENCE [LARGE SCALE GENOMIC DNA]</scope>
    <source>
        <strain evidence="7">cv. Rojo Pasion</strain>
    </source>
</reference>
<gene>
    <name evidence="4" type="ORF">CURHAP_LOCUS35826</name>
    <name evidence="5" type="ORF">ORAREDHAP_LOCUS35443</name>
</gene>
<evidence type="ECO:0000313" key="7">
    <source>
        <dbReference type="Proteomes" id="UP000507245"/>
    </source>
</evidence>
<dbReference type="InterPro" id="IPR045000">
    <property type="entry name" value="TR"/>
</dbReference>
<organism evidence="4 6">
    <name type="scientific">Prunus armeniaca</name>
    <name type="common">Apricot</name>
    <name type="synonym">Armeniaca vulgaris</name>
    <dbReference type="NCBI Taxonomy" id="36596"/>
    <lineage>
        <taxon>Eukaryota</taxon>
        <taxon>Viridiplantae</taxon>
        <taxon>Streptophyta</taxon>
        <taxon>Embryophyta</taxon>
        <taxon>Tracheophyta</taxon>
        <taxon>Spermatophyta</taxon>
        <taxon>Magnoliopsida</taxon>
        <taxon>eudicotyledons</taxon>
        <taxon>Gunneridae</taxon>
        <taxon>Pentapetalae</taxon>
        <taxon>rosids</taxon>
        <taxon>fabids</taxon>
        <taxon>Rosales</taxon>
        <taxon>Rosaceae</taxon>
        <taxon>Amygdaloideae</taxon>
        <taxon>Amygdaleae</taxon>
        <taxon>Prunus</taxon>
    </lineage>
</organism>
<dbReference type="AlphaFoldDB" id="A0A6J5V2F7"/>
<dbReference type="Gene3D" id="3.40.50.720">
    <property type="entry name" value="NAD(P)-binding Rossmann-like Domain"/>
    <property type="match status" value="1"/>
</dbReference>
<keyword evidence="1" id="KW-0521">NADP</keyword>
<dbReference type="InterPro" id="IPR002347">
    <property type="entry name" value="SDR_fam"/>
</dbReference>
<dbReference type="EMBL" id="CAEKKB010000006">
    <property type="protein sequence ID" value="CAB4312800.1"/>
    <property type="molecule type" value="Genomic_DNA"/>
</dbReference>
<proteinExistence type="inferred from homology"/>
<evidence type="ECO:0000313" key="6">
    <source>
        <dbReference type="Proteomes" id="UP000507222"/>
    </source>
</evidence>
<dbReference type="Proteomes" id="UP000507222">
    <property type="component" value="Unassembled WGS sequence"/>
</dbReference>
<evidence type="ECO:0000313" key="5">
    <source>
        <dbReference type="EMBL" id="CAB4312800.1"/>
    </source>
</evidence>